<dbReference type="RefSeq" id="WP_166176194.1">
    <property type="nucleotide sequence ID" value="NZ_CP045119.1"/>
</dbReference>
<dbReference type="KEGG" id="rub:GBA63_11315"/>
<evidence type="ECO:0000256" key="1">
    <source>
        <dbReference type="SAM" id="MobiDB-lite"/>
    </source>
</evidence>
<dbReference type="PANTHER" id="PTHR32063">
    <property type="match status" value="1"/>
</dbReference>
<dbReference type="PANTHER" id="PTHR32063:SF4">
    <property type="entry name" value="SLR6043 PROTEIN"/>
    <property type="match status" value="1"/>
</dbReference>
<organism evidence="3 4">
    <name type="scientific">Rubrobacter tropicus</name>
    <dbReference type="NCBI Taxonomy" id="2653851"/>
    <lineage>
        <taxon>Bacteria</taxon>
        <taxon>Bacillati</taxon>
        <taxon>Actinomycetota</taxon>
        <taxon>Rubrobacteria</taxon>
        <taxon>Rubrobacterales</taxon>
        <taxon>Rubrobacteraceae</taxon>
        <taxon>Rubrobacter</taxon>
    </lineage>
</organism>
<feature type="transmembrane region" description="Helical" evidence="2">
    <location>
        <begin position="919"/>
        <end position="938"/>
    </location>
</feature>
<feature type="transmembrane region" description="Helical" evidence="2">
    <location>
        <begin position="1025"/>
        <end position="1049"/>
    </location>
</feature>
<evidence type="ECO:0000256" key="2">
    <source>
        <dbReference type="SAM" id="Phobius"/>
    </source>
</evidence>
<feature type="transmembrane region" description="Helical" evidence="2">
    <location>
        <begin position="546"/>
        <end position="566"/>
    </location>
</feature>
<proteinExistence type="predicted"/>
<feature type="transmembrane region" description="Helical" evidence="2">
    <location>
        <begin position="347"/>
        <end position="369"/>
    </location>
</feature>
<keyword evidence="2" id="KW-0812">Transmembrane</keyword>
<dbReference type="EMBL" id="CP045119">
    <property type="protein sequence ID" value="QIN83165.1"/>
    <property type="molecule type" value="Genomic_DNA"/>
</dbReference>
<feature type="transmembrane region" description="Helical" evidence="2">
    <location>
        <begin position="944"/>
        <end position="966"/>
    </location>
</feature>
<feature type="compositionally biased region" description="Basic and acidic residues" evidence="1">
    <location>
        <begin position="1100"/>
        <end position="1115"/>
    </location>
</feature>
<dbReference type="PRINTS" id="PR00702">
    <property type="entry name" value="ACRIFLAVINRP"/>
</dbReference>
<feature type="region of interest" description="Disordered" evidence="1">
    <location>
        <begin position="1064"/>
        <end position="1115"/>
    </location>
</feature>
<dbReference type="SUPFAM" id="SSF82693">
    <property type="entry name" value="Multidrug efflux transporter AcrB pore domain, PN1, PN2, PC1 and PC2 subdomains"/>
    <property type="match status" value="2"/>
</dbReference>
<dbReference type="GO" id="GO:0005886">
    <property type="term" value="C:plasma membrane"/>
    <property type="evidence" value="ECO:0007669"/>
    <property type="project" value="TreeGrafter"/>
</dbReference>
<sequence length="1115" mass="117198">MIRSIIRSSLRFRLLIVGLAVGLVAVGVVQLRAASVDVLPEFTPPYVEVQTEALGLSANEVEQMITVPLEADLLNGVEGVDTIRSESVSGLSDIVMVFEPGTDIYQARQLVQERLTGATGAAGIAAAYSKPPTMINPLSSASRVMMIGIDPNELSPMEAGVLSHWVIRPRLMGVPGVANVAIWGLRDQQLQVQVDPERLQDQGVTLNQVVETTGNAQLVSPLTFLEASTPGTGGFIETPNQRLQVRHIFENLGTPEALSKVTVEDTNGQLSVGDVANVVEEHQPLIGDAVVSGNDDRLMLVVEKYPGADTAEVTGGVEEALENLQPGLSGMRFDPNVFRPATYISDAIGNLTLALMVAGALLVLALAAFLFEWRTVLIGVVTIPLSLLAAALVLYLLGETFNPIALAGLAVAVVLIINDAVVGAHNAVRRLREQRRAGVGGSTADTVVEALAEVRGPLTYAALIGLLAIVPVVVMEGRPGAFFEPLALAYGLAVLASMVVALTVAPALSLLLFSRGSVTRRESPILRRLRPGYDGALSRLVRAPRAILIAAGVLVVLGLAALPLLGTSLIPSFEDRDVLIRLEGQPGTSEPRMSGLTADLSRDLEGIPGVTGVGAHVGRALTGDQIVDVNSSTISVKVGADADYDATVASIGDVVGRLDENVSSEVATYSQQAVRNVGTLIDAEAPSSGDGLDVLTGADKPLVVRLYGQNLDTLRHEADKVRGIVGGIEGVDSPSVESVPEEQVLAIETDLARAQPHEVKPGDVRRAAAMLLQGVVVGNIFGEQKVFEVVVKGTPDVRQSVESVRNLLIDTPGGGHVRLEQVADVQTRPSPSVINRDAAQRYLDVEADVSGRSLGAVAADVENRLGDSSFPLEYHAEVLGQTTTGQEANLGRVLGFTLAVVVAVFLLIQAAVGSWRLAVLAFLTLPVALVGGVLAALIDGATLSLGSLVAFLALLGLAASNAIMLIQHSQRLQVEESRTFGDELVRRGAGDMLAPVLSVMVATAVVVLPFVIMGDVAGLEILNPMGIVILGGLITTALLSLFVLPVLYLRFGADARPEPVVEATAPPAVGVEPADRGREVTTERSRRFGRVPGRRSGVSHQDDGDGNSPERRGER</sequence>
<feature type="transmembrane region" description="Helical" evidence="2">
    <location>
        <begin position="992"/>
        <end position="1013"/>
    </location>
</feature>
<gene>
    <name evidence="3" type="ORF">GBA63_11315</name>
</gene>
<accession>A0A6G8Q9K7</accession>
<keyword evidence="2" id="KW-1133">Transmembrane helix</keyword>
<dbReference type="Gene3D" id="3.30.70.1440">
    <property type="entry name" value="Multidrug efflux transporter AcrB pore domain"/>
    <property type="match status" value="1"/>
</dbReference>
<dbReference type="Gene3D" id="1.20.1640.10">
    <property type="entry name" value="Multidrug efflux transporter AcrB transmembrane domain"/>
    <property type="match status" value="2"/>
</dbReference>
<evidence type="ECO:0000313" key="4">
    <source>
        <dbReference type="Proteomes" id="UP000501452"/>
    </source>
</evidence>
<protein>
    <submittedName>
        <fullName evidence="3">AcrB/AcrD/AcrF family protein</fullName>
    </submittedName>
</protein>
<feature type="compositionally biased region" description="Basic and acidic residues" evidence="1">
    <location>
        <begin position="1073"/>
        <end position="1086"/>
    </location>
</feature>
<feature type="transmembrane region" description="Helical" evidence="2">
    <location>
        <begin position="458"/>
        <end position="475"/>
    </location>
</feature>
<feature type="transmembrane region" description="Helical" evidence="2">
    <location>
        <begin position="487"/>
        <end position="513"/>
    </location>
</feature>
<evidence type="ECO:0000313" key="3">
    <source>
        <dbReference type="EMBL" id="QIN83165.1"/>
    </source>
</evidence>
<feature type="transmembrane region" description="Helical" evidence="2">
    <location>
        <begin position="404"/>
        <end position="428"/>
    </location>
</feature>
<dbReference type="InterPro" id="IPR027463">
    <property type="entry name" value="AcrB_DN_DC_subdom"/>
</dbReference>
<reference evidence="3 4" key="1">
    <citation type="submission" date="2019-10" db="EMBL/GenBank/DDBJ databases">
        <title>Rubrobacter sp nov SCSIO 52090 isolated from a deep-sea sediment in the South China Sea.</title>
        <authorList>
            <person name="Chen R.W."/>
        </authorList>
    </citation>
    <scope>NUCLEOTIDE SEQUENCE [LARGE SCALE GENOMIC DNA]</scope>
    <source>
        <strain evidence="3 4">SCSIO 52909</strain>
    </source>
</reference>
<dbReference type="SUPFAM" id="SSF82866">
    <property type="entry name" value="Multidrug efflux transporter AcrB transmembrane domain"/>
    <property type="match status" value="2"/>
</dbReference>
<dbReference type="GO" id="GO:0042910">
    <property type="term" value="F:xenobiotic transmembrane transporter activity"/>
    <property type="evidence" value="ECO:0007669"/>
    <property type="project" value="TreeGrafter"/>
</dbReference>
<keyword evidence="2" id="KW-0472">Membrane</keyword>
<dbReference type="AlphaFoldDB" id="A0A6G8Q9K7"/>
<dbReference type="SUPFAM" id="SSF82714">
    <property type="entry name" value="Multidrug efflux transporter AcrB TolC docking domain, DN and DC subdomains"/>
    <property type="match status" value="1"/>
</dbReference>
<dbReference type="Gene3D" id="3.30.70.1430">
    <property type="entry name" value="Multidrug efflux transporter AcrB pore domain"/>
    <property type="match status" value="2"/>
</dbReference>
<feature type="transmembrane region" description="Helical" evidence="2">
    <location>
        <begin position="893"/>
        <end position="912"/>
    </location>
</feature>
<feature type="transmembrane region" description="Helical" evidence="2">
    <location>
        <begin position="376"/>
        <end position="398"/>
    </location>
</feature>
<dbReference type="Gene3D" id="3.30.2090.10">
    <property type="entry name" value="Multidrug efflux transporter AcrB TolC docking domain, DN and DC subdomains"/>
    <property type="match status" value="2"/>
</dbReference>
<dbReference type="Pfam" id="PF00873">
    <property type="entry name" value="ACR_tran"/>
    <property type="match status" value="1"/>
</dbReference>
<keyword evidence="4" id="KW-1185">Reference proteome</keyword>
<name>A0A6G8Q9K7_9ACTN</name>
<dbReference type="Proteomes" id="UP000501452">
    <property type="component" value="Chromosome"/>
</dbReference>
<dbReference type="InterPro" id="IPR001036">
    <property type="entry name" value="Acrflvin-R"/>
</dbReference>
<dbReference type="Gene3D" id="3.30.70.1320">
    <property type="entry name" value="Multidrug efflux transporter AcrB pore domain like"/>
    <property type="match status" value="1"/>
</dbReference>